<proteinExistence type="inferred from homology"/>
<dbReference type="InterPro" id="IPR023048">
    <property type="entry name" value="NADH:quinone_OxRdtase_FMN_depd"/>
</dbReference>
<dbReference type="InterPro" id="IPR003680">
    <property type="entry name" value="Flavodoxin_fold"/>
</dbReference>
<evidence type="ECO:0000256" key="2">
    <source>
        <dbReference type="ARBA" id="ARBA00022643"/>
    </source>
</evidence>
<comment type="function">
    <text evidence="6">Also exhibits azoreductase activity. Catalyzes the reductive cleavage of the azo bond in aromatic azo compounds to the corresponding amines.</text>
</comment>
<evidence type="ECO:0000313" key="9">
    <source>
        <dbReference type="Proteomes" id="UP000231267"/>
    </source>
</evidence>
<comment type="similarity">
    <text evidence="6">Belongs to the azoreductase type 1 family.</text>
</comment>
<dbReference type="PANTHER" id="PTHR43741">
    <property type="entry name" value="FMN-DEPENDENT NADH-AZOREDUCTASE 1"/>
    <property type="match status" value="1"/>
</dbReference>
<dbReference type="EMBL" id="PFGP01000129">
    <property type="protein sequence ID" value="PIW65958.1"/>
    <property type="molecule type" value="Genomic_DNA"/>
</dbReference>
<evidence type="ECO:0000256" key="3">
    <source>
        <dbReference type="ARBA" id="ARBA00023002"/>
    </source>
</evidence>
<keyword evidence="4 6" id="KW-0520">NAD</keyword>
<comment type="subunit">
    <text evidence="6">Homodimer.</text>
</comment>
<comment type="catalytic activity">
    <reaction evidence="6">
        <text>2 a quinone + NADH + H(+) = 2 a 1,4-benzosemiquinone + NAD(+)</text>
        <dbReference type="Rhea" id="RHEA:65952"/>
        <dbReference type="ChEBI" id="CHEBI:15378"/>
        <dbReference type="ChEBI" id="CHEBI:57540"/>
        <dbReference type="ChEBI" id="CHEBI:57945"/>
        <dbReference type="ChEBI" id="CHEBI:132124"/>
        <dbReference type="ChEBI" id="CHEBI:134225"/>
    </reaction>
</comment>
<comment type="catalytic activity">
    <reaction evidence="5">
        <text>N,N-dimethyl-1,4-phenylenediamine + anthranilate + 2 NAD(+) = 2-(4-dimethylaminophenyl)diazenylbenzoate + 2 NADH + 2 H(+)</text>
        <dbReference type="Rhea" id="RHEA:55872"/>
        <dbReference type="ChEBI" id="CHEBI:15378"/>
        <dbReference type="ChEBI" id="CHEBI:15783"/>
        <dbReference type="ChEBI" id="CHEBI:16567"/>
        <dbReference type="ChEBI" id="CHEBI:57540"/>
        <dbReference type="ChEBI" id="CHEBI:57945"/>
        <dbReference type="ChEBI" id="CHEBI:71579"/>
        <dbReference type="EC" id="1.7.1.17"/>
    </reaction>
    <physiologicalReaction direction="right-to-left" evidence="5">
        <dbReference type="Rhea" id="RHEA:55874"/>
    </physiologicalReaction>
</comment>
<dbReference type="InterPro" id="IPR050104">
    <property type="entry name" value="FMN-dep_NADH:Q_OxRdtase_AzoR1"/>
</dbReference>
<evidence type="ECO:0000259" key="7">
    <source>
        <dbReference type="Pfam" id="PF02525"/>
    </source>
</evidence>
<feature type="binding site" evidence="6">
    <location>
        <begin position="142"/>
        <end position="145"/>
    </location>
    <ligand>
        <name>FMN</name>
        <dbReference type="ChEBI" id="CHEBI:58210"/>
    </ligand>
</feature>
<comment type="caution">
    <text evidence="6">Lacks conserved residue(s) required for the propagation of feature annotation.</text>
</comment>
<gene>
    <name evidence="6" type="primary">azoR</name>
    <name evidence="8" type="ORF">COW11_05835</name>
</gene>
<dbReference type="GO" id="GO:0016652">
    <property type="term" value="F:oxidoreductase activity, acting on NAD(P)H as acceptor"/>
    <property type="evidence" value="ECO:0007669"/>
    <property type="project" value="UniProtKB-UniRule"/>
</dbReference>
<organism evidence="8 9">
    <name type="scientific">Candidatus Taenaricola geysiri</name>
    <dbReference type="NCBI Taxonomy" id="1974752"/>
    <lineage>
        <taxon>Bacteria</taxon>
        <taxon>Pseudomonadati</taxon>
        <taxon>Candidatus Omnitrophota</taxon>
        <taxon>Candidatus Taenaricola</taxon>
    </lineage>
</organism>
<dbReference type="GO" id="GO:0016655">
    <property type="term" value="F:oxidoreductase activity, acting on NAD(P)H, quinone or similar compound as acceptor"/>
    <property type="evidence" value="ECO:0007669"/>
    <property type="project" value="InterPro"/>
</dbReference>
<keyword evidence="1 6" id="KW-0285">Flavoprotein</keyword>
<keyword evidence="2 6" id="KW-0288">FMN</keyword>
<evidence type="ECO:0000256" key="6">
    <source>
        <dbReference type="HAMAP-Rule" id="MF_01216"/>
    </source>
</evidence>
<dbReference type="GO" id="GO:0010181">
    <property type="term" value="F:FMN binding"/>
    <property type="evidence" value="ECO:0007669"/>
    <property type="project" value="UniProtKB-UniRule"/>
</dbReference>
<comment type="function">
    <text evidence="6">Quinone reductase that provides resistance to thiol-specific stress caused by electrophilic quinones.</text>
</comment>
<dbReference type="InterPro" id="IPR029039">
    <property type="entry name" value="Flavoprotein-like_sf"/>
</dbReference>
<evidence type="ECO:0000313" key="8">
    <source>
        <dbReference type="EMBL" id="PIW65958.1"/>
    </source>
</evidence>
<evidence type="ECO:0000256" key="1">
    <source>
        <dbReference type="ARBA" id="ARBA00022630"/>
    </source>
</evidence>
<feature type="binding site" evidence="6">
    <location>
        <begin position="98"/>
        <end position="101"/>
    </location>
    <ligand>
        <name>FMN</name>
        <dbReference type="ChEBI" id="CHEBI:58210"/>
    </ligand>
</feature>
<dbReference type="Proteomes" id="UP000231267">
    <property type="component" value="Unassembled WGS sequence"/>
</dbReference>
<comment type="cofactor">
    <cofactor evidence="6">
        <name>FMN</name>
        <dbReference type="ChEBI" id="CHEBI:58210"/>
    </cofactor>
    <text evidence="6">Binds 1 FMN per subunit.</text>
</comment>
<dbReference type="EC" id="1.7.1.17" evidence="6"/>
<dbReference type="GO" id="GO:0009055">
    <property type="term" value="F:electron transfer activity"/>
    <property type="evidence" value="ECO:0007669"/>
    <property type="project" value="UniProtKB-UniRule"/>
</dbReference>
<dbReference type="PANTHER" id="PTHR43741:SF4">
    <property type="entry name" value="FMN-DEPENDENT NADH:QUINONE OXIDOREDUCTASE"/>
    <property type="match status" value="1"/>
</dbReference>
<evidence type="ECO:0000256" key="5">
    <source>
        <dbReference type="ARBA" id="ARBA00048542"/>
    </source>
</evidence>
<evidence type="ECO:0000256" key="4">
    <source>
        <dbReference type="ARBA" id="ARBA00023027"/>
    </source>
</evidence>
<dbReference type="Gene3D" id="3.40.50.360">
    <property type="match status" value="1"/>
</dbReference>
<feature type="domain" description="Flavodoxin-like fold" evidence="7">
    <location>
        <begin position="3"/>
        <end position="203"/>
    </location>
</feature>
<protein>
    <recommendedName>
        <fullName evidence="6">FMN dependent NADH:quinone oxidoreductase</fullName>
        <ecNumber evidence="6">1.6.5.-</ecNumber>
    </recommendedName>
    <alternativeName>
        <fullName evidence="6">Azo-dye reductase</fullName>
    </alternativeName>
    <alternativeName>
        <fullName evidence="6">FMN-dependent NADH-azo compound oxidoreductase</fullName>
    </alternativeName>
    <alternativeName>
        <fullName evidence="6">FMN-dependent NADH-azoreductase</fullName>
        <ecNumber evidence="6">1.7.1.17</ecNumber>
    </alternativeName>
</protein>
<keyword evidence="3 6" id="KW-0560">Oxidoreductase</keyword>
<dbReference type="SUPFAM" id="SSF52218">
    <property type="entry name" value="Flavoproteins"/>
    <property type="match status" value="1"/>
</dbReference>
<comment type="caution">
    <text evidence="8">The sequence shown here is derived from an EMBL/GenBank/DDBJ whole genome shotgun (WGS) entry which is preliminary data.</text>
</comment>
<name>A0A2J0LDL8_9BACT</name>
<sequence length="208" mass="23719">MAKLLHIIATPRGLESRTLKISDIFIQEYKLKHPDCKVQCINIFEEKLPDLTVKRVTGKYALLSGASLSGDLKESWEEIICVIEKFLSADAYIISTPMWNFSIPYRLKHYIDIILQPNYLFKYTPQGPEGLVKNRKILIVTSRGGDYSTGDLVKFDFQQSYLRTVFGFAGITDLTFINAEPMDAMGQEVRDKKIKEAQANAKKIVDNF</sequence>
<dbReference type="HAMAP" id="MF_01216">
    <property type="entry name" value="Azoreductase_type1"/>
    <property type="match status" value="1"/>
</dbReference>
<dbReference type="Pfam" id="PF02525">
    <property type="entry name" value="Flavodoxin_2"/>
    <property type="match status" value="1"/>
</dbReference>
<reference evidence="8 9" key="1">
    <citation type="submission" date="2017-09" db="EMBL/GenBank/DDBJ databases">
        <title>Depth-based differentiation of microbial function through sediment-hosted aquifers and enrichment of novel symbionts in the deep terrestrial subsurface.</title>
        <authorList>
            <person name="Probst A.J."/>
            <person name="Ladd B."/>
            <person name="Jarett J.K."/>
            <person name="Geller-Mcgrath D.E."/>
            <person name="Sieber C.M."/>
            <person name="Emerson J.B."/>
            <person name="Anantharaman K."/>
            <person name="Thomas B.C."/>
            <person name="Malmstrom R."/>
            <person name="Stieglmeier M."/>
            <person name="Klingl A."/>
            <person name="Woyke T."/>
            <person name="Ryan C.M."/>
            <person name="Banfield J.F."/>
        </authorList>
    </citation>
    <scope>NUCLEOTIDE SEQUENCE [LARGE SCALE GENOMIC DNA]</scope>
    <source>
        <strain evidence="8">CG12_big_fil_rev_8_21_14_0_65_43_15</strain>
    </source>
</reference>
<accession>A0A2J0LDL8</accession>
<dbReference type="AlphaFoldDB" id="A0A2J0LDL8"/>
<dbReference type="EC" id="1.6.5.-" evidence="6"/>